<dbReference type="SUPFAM" id="SSF55469">
    <property type="entry name" value="FMN-dependent nitroreductase-like"/>
    <property type="match status" value="1"/>
</dbReference>
<dbReference type="InParanoid" id="A0A0D2JRN4"/>
<evidence type="ECO:0000259" key="3">
    <source>
        <dbReference type="Pfam" id="PF00881"/>
    </source>
</evidence>
<evidence type="ECO:0000256" key="2">
    <source>
        <dbReference type="ARBA" id="ARBA00023002"/>
    </source>
</evidence>
<evidence type="ECO:0000313" key="5">
    <source>
        <dbReference type="Proteomes" id="UP000032233"/>
    </source>
</evidence>
<dbReference type="Gene3D" id="3.40.109.10">
    <property type="entry name" value="NADH Oxidase"/>
    <property type="match status" value="1"/>
</dbReference>
<keyword evidence="5" id="KW-1185">Reference proteome</keyword>
<comment type="caution">
    <text evidence="4">The sequence shown here is derived from an EMBL/GenBank/DDBJ whole genome shotgun (WGS) entry which is preliminary data.</text>
</comment>
<evidence type="ECO:0000256" key="1">
    <source>
        <dbReference type="ARBA" id="ARBA00007118"/>
    </source>
</evidence>
<organism evidence="4 5">
    <name type="scientific">Dethiosulfatarculus sandiegensis</name>
    <dbReference type="NCBI Taxonomy" id="1429043"/>
    <lineage>
        <taxon>Bacteria</taxon>
        <taxon>Pseudomonadati</taxon>
        <taxon>Thermodesulfobacteriota</taxon>
        <taxon>Desulfarculia</taxon>
        <taxon>Desulfarculales</taxon>
        <taxon>Desulfarculaceae</taxon>
        <taxon>Dethiosulfatarculus</taxon>
    </lineage>
</organism>
<gene>
    <name evidence="4" type="ORF">X474_20555</name>
</gene>
<dbReference type="FunCoup" id="A0A0D2JRN4">
    <property type="interactions" value="56"/>
</dbReference>
<reference evidence="4 5" key="1">
    <citation type="submission" date="2013-11" db="EMBL/GenBank/DDBJ databases">
        <title>Metagenomic analysis of a methanogenic consortium involved in long chain n-alkane degradation.</title>
        <authorList>
            <person name="Davidova I.A."/>
            <person name="Callaghan A.V."/>
            <person name="Wawrik B."/>
            <person name="Pruitt S."/>
            <person name="Marks C."/>
            <person name="Duncan K.E."/>
            <person name="Suflita J.M."/>
        </authorList>
    </citation>
    <scope>NUCLEOTIDE SEQUENCE [LARGE SCALE GENOMIC DNA]</scope>
    <source>
        <strain evidence="4 5">SPR</strain>
    </source>
</reference>
<dbReference type="PANTHER" id="PTHR43673:SF10">
    <property type="entry name" value="NADH DEHYDROGENASE_NAD(P)H NITROREDUCTASE XCC3605-RELATED"/>
    <property type="match status" value="1"/>
</dbReference>
<protein>
    <submittedName>
        <fullName evidence="4">Nitroreductase</fullName>
    </submittedName>
</protein>
<dbReference type="OrthoDB" id="9809288at2"/>
<accession>A0A0D2JRN4</accession>
<dbReference type="Proteomes" id="UP000032233">
    <property type="component" value="Unassembled WGS sequence"/>
</dbReference>
<dbReference type="InterPro" id="IPR000415">
    <property type="entry name" value="Nitroreductase-like"/>
</dbReference>
<dbReference type="AlphaFoldDB" id="A0A0D2JRN4"/>
<feature type="domain" description="Nitroreductase" evidence="3">
    <location>
        <begin position="10"/>
        <end position="75"/>
    </location>
</feature>
<dbReference type="Pfam" id="PF00881">
    <property type="entry name" value="Nitroreductase"/>
    <property type="match status" value="1"/>
</dbReference>
<dbReference type="GO" id="GO:0016491">
    <property type="term" value="F:oxidoreductase activity"/>
    <property type="evidence" value="ECO:0007669"/>
    <property type="project" value="UniProtKB-KW"/>
</dbReference>
<dbReference type="InterPro" id="IPR029479">
    <property type="entry name" value="Nitroreductase"/>
</dbReference>
<dbReference type="CDD" id="cd02136">
    <property type="entry name" value="PnbA_NfnB-like"/>
    <property type="match status" value="1"/>
</dbReference>
<evidence type="ECO:0000313" key="4">
    <source>
        <dbReference type="EMBL" id="KIX12170.1"/>
    </source>
</evidence>
<comment type="similarity">
    <text evidence="1">Belongs to the nitroreductase family.</text>
</comment>
<proteinExistence type="inferred from homology"/>
<sequence length="170" mass="19223">MDPKELLELIKTRHSVRRFTDRSVDDELLGQILEAGRWAPSGKNNQSWRFVVIRDQALKLKIAELTASGRIIKDAPVVMPVFIHEPSMYDQTKDHQSIGACLENMLIMAHGAGLGAVWLGEILKNAKSVRELLNLGEEYRMMAVLALGWPMGEVKYPPRKTVDELVLARY</sequence>
<dbReference type="EMBL" id="AZAC01000034">
    <property type="protein sequence ID" value="KIX12170.1"/>
    <property type="molecule type" value="Genomic_DNA"/>
</dbReference>
<dbReference type="PANTHER" id="PTHR43673">
    <property type="entry name" value="NAD(P)H NITROREDUCTASE YDGI-RELATED"/>
    <property type="match status" value="1"/>
</dbReference>
<keyword evidence="2" id="KW-0560">Oxidoreductase</keyword>
<name>A0A0D2JRN4_9BACT</name>
<dbReference type="STRING" id="1429043.X474_20555"/>